<keyword evidence="2" id="KW-1185">Reference proteome</keyword>
<evidence type="ECO:0000313" key="2">
    <source>
        <dbReference type="Proteomes" id="UP001227101"/>
    </source>
</evidence>
<evidence type="ECO:0008006" key="3">
    <source>
        <dbReference type="Google" id="ProtNLM"/>
    </source>
</evidence>
<reference evidence="1 2" key="1">
    <citation type="submission" date="2023-06" db="EMBL/GenBank/DDBJ databases">
        <authorList>
            <person name="Oyuntsetseg B."/>
            <person name="Kim S.B."/>
        </authorList>
    </citation>
    <scope>NUCLEOTIDE SEQUENCE [LARGE SCALE GENOMIC DNA]</scope>
    <source>
        <strain evidence="1 2">2-2</strain>
    </source>
</reference>
<dbReference type="EMBL" id="CP127173">
    <property type="protein sequence ID" value="WIV54031.1"/>
    <property type="molecule type" value="Genomic_DNA"/>
</dbReference>
<gene>
    <name evidence="1" type="ORF">QP939_34890</name>
</gene>
<accession>A0ABY8XEJ1</accession>
<dbReference type="RefSeq" id="WP_285450575.1">
    <property type="nucleotide sequence ID" value="NZ_CP127173.1"/>
</dbReference>
<name>A0ABY8XEJ1_9PSEU</name>
<sequence length="96" mass="9926">MTAVYLAAYHFDGAAEELLPAYDKFVATIPPGQLLLHTCVKREGGITIFDGCPSEADFTAFSTDPGFAAAIADAGLPPARIEPLGEVHAAHGGVSP</sequence>
<protein>
    <recommendedName>
        <fullName evidence="3">DUF1330 domain-containing protein</fullName>
    </recommendedName>
</protein>
<evidence type="ECO:0000313" key="1">
    <source>
        <dbReference type="EMBL" id="WIV54031.1"/>
    </source>
</evidence>
<dbReference type="Proteomes" id="UP001227101">
    <property type="component" value="Chromosome"/>
</dbReference>
<proteinExistence type="predicted"/>
<organism evidence="1 2">
    <name type="scientific">Amycolatopsis nalaikhensis</name>
    <dbReference type="NCBI Taxonomy" id="715472"/>
    <lineage>
        <taxon>Bacteria</taxon>
        <taxon>Bacillati</taxon>
        <taxon>Actinomycetota</taxon>
        <taxon>Actinomycetes</taxon>
        <taxon>Pseudonocardiales</taxon>
        <taxon>Pseudonocardiaceae</taxon>
        <taxon>Amycolatopsis</taxon>
    </lineage>
</organism>